<protein>
    <recommendedName>
        <fullName evidence="4">Transposase-associated domain-containing protein</fullName>
    </recommendedName>
</protein>
<accession>A0A103XIF8</accession>
<evidence type="ECO:0008006" key="4">
    <source>
        <dbReference type="Google" id="ProtNLM"/>
    </source>
</evidence>
<feature type="compositionally biased region" description="Basic and acidic residues" evidence="1">
    <location>
        <begin position="24"/>
        <end position="36"/>
    </location>
</feature>
<dbReference type="Gramene" id="KVH91355">
    <property type="protein sequence ID" value="KVH91355"/>
    <property type="gene ID" value="Ccrd_006625"/>
</dbReference>
<feature type="region of interest" description="Disordered" evidence="1">
    <location>
        <begin position="67"/>
        <end position="87"/>
    </location>
</feature>
<evidence type="ECO:0000256" key="1">
    <source>
        <dbReference type="SAM" id="MobiDB-lite"/>
    </source>
</evidence>
<name>A0A103XIF8_CYNCS</name>
<organism evidence="2 3">
    <name type="scientific">Cynara cardunculus var. scolymus</name>
    <name type="common">Globe artichoke</name>
    <name type="synonym">Cynara scolymus</name>
    <dbReference type="NCBI Taxonomy" id="59895"/>
    <lineage>
        <taxon>Eukaryota</taxon>
        <taxon>Viridiplantae</taxon>
        <taxon>Streptophyta</taxon>
        <taxon>Embryophyta</taxon>
        <taxon>Tracheophyta</taxon>
        <taxon>Spermatophyta</taxon>
        <taxon>Magnoliopsida</taxon>
        <taxon>eudicotyledons</taxon>
        <taxon>Gunneridae</taxon>
        <taxon>Pentapetalae</taxon>
        <taxon>asterids</taxon>
        <taxon>campanulids</taxon>
        <taxon>Asterales</taxon>
        <taxon>Asteraceae</taxon>
        <taxon>Carduoideae</taxon>
        <taxon>Cardueae</taxon>
        <taxon>Carduinae</taxon>
        <taxon>Cynara</taxon>
    </lineage>
</organism>
<feature type="region of interest" description="Disordered" evidence="1">
    <location>
        <begin position="24"/>
        <end position="48"/>
    </location>
</feature>
<proteinExistence type="predicted"/>
<evidence type="ECO:0000313" key="3">
    <source>
        <dbReference type="Proteomes" id="UP000243975"/>
    </source>
</evidence>
<sequence length="87" mass="10161">MIRAHILRYGMLATYQRWIHHGESLSDKEENDHFEDSSNNDEDDHTVRDSIMDEEGCMFFNVDRSTENDVEDKSDVNRGHFDNGIGL</sequence>
<dbReference type="Proteomes" id="UP000243975">
    <property type="component" value="Unassembled WGS sequence"/>
</dbReference>
<keyword evidence="3" id="KW-1185">Reference proteome</keyword>
<evidence type="ECO:0000313" key="2">
    <source>
        <dbReference type="EMBL" id="KVH91355.1"/>
    </source>
</evidence>
<comment type="caution">
    <text evidence="2">The sequence shown here is derived from an EMBL/GenBank/DDBJ whole genome shotgun (WGS) entry which is preliminary data.</text>
</comment>
<feature type="compositionally biased region" description="Basic and acidic residues" evidence="1">
    <location>
        <begin position="67"/>
        <end position="81"/>
    </location>
</feature>
<dbReference type="AlphaFoldDB" id="A0A103XIF8"/>
<dbReference type="EMBL" id="LEKV01005043">
    <property type="protein sequence ID" value="KVH91355.1"/>
    <property type="molecule type" value="Genomic_DNA"/>
</dbReference>
<gene>
    <name evidence="2" type="ORF">Ccrd_006625</name>
</gene>
<reference evidence="2 3" key="1">
    <citation type="journal article" date="2016" name="Sci. Rep.">
        <title>The genome sequence of the outbreeding globe artichoke constructed de novo incorporating a phase-aware low-pass sequencing strategy of F1 progeny.</title>
        <authorList>
            <person name="Scaglione D."/>
            <person name="Reyes-Chin-Wo S."/>
            <person name="Acquadro A."/>
            <person name="Froenicke L."/>
            <person name="Portis E."/>
            <person name="Beitel C."/>
            <person name="Tirone M."/>
            <person name="Mauro R."/>
            <person name="Lo Monaco A."/>
            <person name="Mauromicale G."/>
            <person name="Faccioli P."/>
            <person name="Cattivelli L."/>
            <person name="Rieseberg L."/>
            <person name="Michelmore R."/>
            <person name="Lanteri S."/>
        </authorList>
    </citation>
    <scope>NUCLEOTIDE SEQUENCE [LARGE SCALE GENOMIC DNA]</scope>
    <source>
        <strain evidence="2">2C</strain>
    </source>
</reference>